<organism evidence="1 2">
    <name type="scientific">Streptomyces phage NootNoot</name>
    <dbReference type="NCBI Taxonomy" id="2023992"/>
    <lineage>
        <taxon>Viruses</taxon>
        <taxon>Duplodnaviria</taxon>
        <taxon>Heunggongvirae</taxon>
        <taxon>Uroviricota</taxon>
        <taxon>Caudoviricetes</taxon>
        <taxon>Stanwilliamsviridae</taxon>
        <taxon>Boydwoodruffvirinae</taxon>
        <taxon>Samistivirus</taxon>
        <taxon>Samistivirus nootnoot</taxon>
    </lineage>
</organism>
<dbReference type="OrthoDB" id="28785at10239"/>
<protein>
    <submittedName>
        <fullName evidence="1">Uncharacterized protein</fullName>
    </submittedName>
</protein>
<keyword evidence="2" id="KW-1185">Reference proteome</keyword>
<name>A0A222Z161_9CAUD</name>
<proteinExistence type="predicted"/>
<dbReference type="Proteomes" id="UP000225626">
    <property type="component" value="Segment"/>
</dbReference>
<dbReference type="EMBL" id="MF347636">
    <property type="protein sequence ID" value="ASR77295.1"/>
    <property type="molecule type" value="Genomic_DNA"/>
</dbReference>
<evidence type="ECO:0000313" key="2">
    <source>
        <dbReference type="Proteomes" id="UP000225626"/>
    </source>
</evidence>
<accession>A0A222Z161</accession>
<evidence type="ECO:0000313" key="1">
    <source>
        <dbReference type="EMBL" id="ASR77295.1"/>
    </source>
</evidence>
<reference evidence="1 2" key="1">
    <citation type="submission" date="2017-06" db="EMBL/GenBank/DDBJ databases">
        <authorList>
            <person name="Meridew S.N."/>
            <person name="Morgan R.E."/>
            <person name="Moussa A.T."/>
            <person name="Shahid S.H."/>
            <person name="Bhuiyan S."/>
            <person name="Nayek S."/>
            <person name="Suri N."/>
            <person name="Kim T."/>
            <person name="Layton S.R."/>
            <person name="Hughes L.E."/>
            <person name="Garlena R.A."/>
            <person name="Russell D.A."/>
            <person name="Pope W.H."/>
            <person name="Jacobs-Sera D."/>
            <person name="Hendrix R.W."/>
            <person name="Hatfull G.F."/>
        </authorList>
    </citation>
    <scope>NUCLEOTIDE SEQUENCE [LARGE SCALE GENOMIC DNA]</scope>
</reference>
<gene>
    <name evidence="1" type="ORF">SEA_NOOTNOOT_25</name>
</gene>
<sequence>MSDKADVRKALNSLYEQRRTAARGLELAKRNKDRIGEQRQKREIARLDGEIANLKE</sequence>